<name>A0ABR6DLN2_9FLAO</name>
<dbReference type="PROSITE" id="PS51257">
    <property type="entry name" value="PROKAR_LIPOPROTEIN"/>
    <property type="match status" value="1"/>
</dbReference>
<organism evidence="1 2">
    <name type="scientific">Flavobacterium gossypii</name>
    <dbReference type="NCBI Taxonomy" id="1646119"/>
    <lineage>
        <taxon>Bacteria</taxon>
        <taxon>Pseudomonadati</taxon>
        <taxon>Bacteroidota</taxon>
        <taxon>Flavobacteriia</taxon>
        <taxon>Flavobacteriales</taxon>
        <taxon>Flavobacteriaceae</taxon>
        <taxon>Flavobacterium</taxon>
    </lineage>
</organism>
<keyword evidence="2" id="KW-1185">Reference proteome</keyword>
<dbReference type="RefSeq" id="WP_182492409.1">
    <property type="nucleotide sequence ID" value="NZ_JACJIS010000001.1"/>
</dbReference>
<sequence length="100" mass="11530">MRHIKRFSIFFILIPIAFTLSCSNTNDKLKEGFWKHAGGFYIGDIIDFKNKSIQIKNDTIFKNDTAIARIEKLETRWLAGDKVLHIKAIPSGKSARYVEK</sequence>
<accession>A0ABR6DLN2</accession>
<protein>
    <recommendedName>
        <fullName evidence="3">DUF2147 domain-containing protein</fullName>
    </recommendedName>
</protein>
<evidence type="ECO:0008006" key="3">
    <source>
        <dbReference type="Google" id="ProtNLM"/>
    </source>
</evidence>
<evidence type="ECO:0000313" key="1">
    <source>
        <dbReference type="EMBL" id="MBA9072344.1"/>
    </source>
</evidence>
<evidence type="ECO:0000313" key="2">
    <source>
        <dbReference type="Proteomes" id="UP000555003"/>
    </source>
</evidence>
<proteinExistence type="predicted"/>
<gene>
    <name evidence="1" type="ORF">GGR22_000470</name>
</gene>
<dbReference type="EMBL" id="JACJIS010000001">
    <property type="protein sequence ID" value="MBA9072344.1"/>
    <property type="molecule type" value="Genomic_DNA"/>
</dbReference>
<comment type="caution">
    <text evidence="1">The sequence shown here is derived from an EMBL/GenBank/DDBJ whole genome shotgun (WGS) entry which is preliminary data.</text>
</comment>
<dbReference type="Proteomes" id="UP000555003">
    <property type="component" value="Unassembled WGS sequence"/>
</dbReference>
<reference evidence="1 2" key="1">
    <citation type="submission" date="2020-08" db="EMBL/GenBank/DDBJ databases">
        <title>Genomic Encyclopedia of Type Strains, Phase IV (KMG-IV): sequencing the most valuable type-strain genomes for metagenomic binning, comparative biology and taxonomic classification.</title>
        <authorList>
            <person name="Goeker M."/>
        </authorList>
    </citation>
    <scope>NUCLEOTIDE SEQUENCE [LARGE SCALE GENOMIC DNA]</scope>
    <source>
        <strain evidence="1 2">DSM 100397</strain>
    </source>
</reference>